<reference evidence="3 4" key="1">
    <citation type="submission" date="2022-03" db="EMBL/GenBank/DDBJ databases">
        <authorList>
            <person name="Nunn A."/>
            <person name="Chopra R."/>
            <person name="Nunn A."/>
            <person name="Contreras Garrido A."/>
        </authorList>
    </citation>
    <scope>NUCLEOTIDE SEQUENCE [LARGE SCALE GENOMIC DNA]</scope>
</reference>
<sequence length="220" mass="23664">MSVAGAINPLPATPIPAGPTTTRRRVGDSLDVVSERPSNSSDFCSTVNLTTANNVVVSTDLDGGETNGQGGPCSSPSSEGSSSTGSHYHHDHYHQFHNHQAIRFLLLRKFRFPFFQGSSGGGSAAVVGQGFRSGRSVGRRILGLLMVLVVASVFLRVYLIGGVSVVDHARLNEFVVVRTLRDDRSMAQREVAENQASSQPMRVLEKLPVSFCSLSLLFYT</sequence>
<gene>
    <name evidence="3" type="ORF">TAV2_LOCUS17119</name>
</gene>
<keyword evidence="2" id="KW-1133">Transmembrane helix</keyword>
<dbReference type="EMBL" id="OU466861">
    <property type="protein sequence ID" value="CAH2064175.1"/>
    <property type="molecule type" value="Genomic_DNA"/>
</dbReference>
<keyword evidence="2" id="KW-0472">Membrane</keyword>
<proteinExistence type="predicted"/>
<evidence type="ECO:0000256" key="2">
    <source>
        <dbReference type="SAM" id="Phobius"/>
    </source>
</evidence>
<evidence type="ECO:0000256" key="1">
    <source>
        <dbReference type="SAM" id="MobiDB-lite"/>
    </source>
</evidence>
<organism evidence="3 4">
    <name type="scientific">Thlaspi arvense</name>
    <name type="common">Field penny-cress</name>
    <dbReference type="NCBI Taxonomy" id="13288"/>
    <lineage>
        <taxon>Eukaryota</taxon>
        <taxon>Viridiplantae</taxon>
        <taxon>Streptophyta</taxon>
        <taxon>Embryophyta</taxon>
        <taxon>Tracheophyta</taxon>
        <taxon>Spermatophyta</taxon>
        <taxon>Magnoliopsida</taxon>
        <taxon>eudicotyledons</taxon>
        <taxon>Gunneridae</taxon>
        <taxon>Pentapetalae</taxon>
        <taxon>rosids</taxon>
        <taxon>malvids</taxon>
        <taxon>Brassicales</taxon>
        <taxon>Brassicaceae</taxon>
        <taxon>Thlaspideae</taxon>
        <taxon>Thlaspi</taxon>
    </lineage>
</organism>
<accession>A0AAU9SDU2</accession>
<feature type="transmembrane region" description="Helical" evidence="2">
    <location>
        <begin position="141"/>
        <end position="161"/>
    </location>
</feature>
<name>A0AAU9SDU2_THLAR</name>
<keyword evidence="4" id="KW-1185">Reference proteome</keyword>
<feature type="region of interest" description="Disordered" evidence="1">
    <location>
        <begin position="1"/>
        <end position="24"/>
    </location>
</feature>
<protein>
    <submittedName>
        <fullName evidence="3">Uncharacterized protein</fullName>
    </submittedName>
</protein>
<evidence type="ECO:0000313" key="4">
    <source>
        <dbReference type="Proteomes" id="UP000836841"/>
    </source>
</evidence>
<dbReference type="Proteomes" id="UP000836841">
    <property type="component" value="Chromosome 5"/>
</dbReference>
<dbReference type="AlphaFoldDB" id="A0AAU9SDU2"/>
<keyword evidence="2" id="KW-0812">Transmembrane</keyword>
<evidence type="ECO:0000313" key="3">
    <source>
        <dbReference type="EMBL" id="CAH2064175.1"/>
    </source>
</evidence>
<feature type="compositionally biased region" description="Low complexity" evidence="1">
    <location>
        <begin position="72"/>
        <end position="86"/>
    </location>
</feature>
<feature type="region of interest" description="Disordered" evidence="1">
    <location>
        <begin position="58"/>
        <end position="90"/>
    </location>
</feature>